<dbReference type="AlphaFoldDB" id="A0AA89BP22"/>
<evidence type="ECO:0000313" key="3">
    <source>
        <dbReference type="Proteomes" id="UP001188597"/>
    </source>
</evidence>
<reference evidence="2" key="1">
    <citation type="submission" date="2022-12" db="EMBL/GenBank/DDBJ databases">
        <title>Draft genome assemblies for two species of Escallonia (Escalloniales).</title>
        <authorList>
            <person name="Chanderbali A."/>
            <person name="Dervinis C."/>
            <person name="Anghel I."/>
            <person name="Soltis D."/>
            <person name="Soltis P."/>
            <person name="Zapata F."/>
        </authorList>
    </citation>
    <scope>NUCLEOTIDE SEQUENCE</scope>
    <source>
        <strain evidence="2">UCBG64.0493</strain>
        <tissue evidence="2">Leaf</tissue>
    </source>
</reference>
<comment type="caution">
    <text evidence="2">The sequence shown here is derived from an EMBL/GenBank/DDBJ whole genome shotgun (WGS) entry which is preliminary data.</text>
</comment>
<dbReference type="Proteomes" id="UP001188597">
    <property type="component" value="Unassembled WGS sequence"/>
</dbReference>
<evidence type="ECO:0000313" key="2">
    <source>
        <dbReference type="EMBL" id="KAK3043772.1"/>
    </source>
</evidence>
<keyword evidence="1" id="KW-0812">Transmembrane</keyword>
<dbReference type="EMBL" id="JAVXUP010000002">
    <property type="protein sequence ID" value="KAK3043772.1"/>
    <property type="molecule type" value="Genomic_DNA"/>
</dbReference>
<keyword evidence="3" id="KW-1185">Reference proteome</keyword>
<evidence type="ECO:0008006" key="4">
    <source>
        <dbReference type="Google" id="ProtNLM"/>
    </source>
</evidence>
<organism evidence="2 3">
    <name type="scientific">Escallonia herrerae</name>
    <dbReference type="NCBI Taxonomy" id="1293975"/>
    <lineage>
        <taxon>Eukaryota</taxon>
        <taxon>Viridiplantae</taxon>
        <taxon>Streptophyta</taxon>
        <taxon>Embryophyta</taxon>
        <taxon>Tracheophyta</taxon>
        <taxon>Spermatophyta</taxon>
        <taxon>Magnoliopsida</taxon>
        <taxon>eudicotyledons</taxon>
        <taxon>Gunneridae</taxon>
        <taxon>Pentapetalae</taxon>
        <taxon>asterids</taxon>
        <taxon>campanulids</taxon>
        <taxon>Escalloniales</taxon>
        <taxon>Escalloniaceae</taxon>
        <taxon>Escallonia</taxon>
    </lineage>
</organism>
<keyword evidence="1" id="KW-0472">Membrane</keyword>
<protein>
    <recommendedName>
        <fullName evidence="4">O-fucosyltransferase family protein</fullName>
    </recommendedName>
</protein>
<feature type="transmembrane region" description="Helical" evidence="1">
    <location>
        <begin position="18"/>
        <end position="39"/>
    </location>
</feature>
<evidence type="ECO:0000256" key="1">
    <source>
        <dbReference type="SAM" id="Phobius"/>
    </source>
</evidence>
<keyword evidence="1" id="KW-1133">Transmembrane helix</keyword>
<name>A0AA89BP22_9ASTE</name>
<sequence>MAIYSKTHKNKPKPRSSILILTASIAIIVLLYLLSSLIFTNGPSFSGSNNLENIVGKSKNHHGRERYLYWGNRIDCPGKHCGSCEGLGHQESSLRCALEEAMFLQRTFVLPSRMCINPIHNKKGILHQSNNASLEEMWSASSCPMDSLYDMDIISNSIPVILDNSKTWYQVLATSMKLGARGVAHLEGVSRIELKETSRYSNILLINRTASPLSWFMECKDRNNRSAIMLPYSFLPSMAAKKLRDTAEKIKSLLGDYDAMHVRRGDKLKTRKDRFGVDRVLHPHLDRDTRPEFIICRIATWVPHGRTLFIASNERTPGFFSPLSVSYAGCEELVSIGCGVSVISQTGKYKLAYASNFSTILDPLIENNYQLFMIERLIVMGARTVIRTFKEDDTDLSLTDDPKKNTKAWQIPVYTKDGPGC</sequence>
<accession>A0AA89BP22</accession>
<dbReference type="PANTHER" id="PTHR31469">
    <property type="entry name" value="OS07G0633600 PROTEIN"/>
    <property type="match status" value="1"/>
</dbReference>
<dbReference type="PANTHER" id="PTHR31469:SF8">
    <property type="entry name" value="OS07G0641000 PROTEIN"/>
    <property type="match status" value="1"/>
</dbReference>
<proteinExistence type="predicted"/>
<gene>
    <name evidence="2" type="ORF">RJ639_001968</name>
</gene>
<dbReference type="GO" id="GO:0005794">
    <property type="term" value="C:Golgi apparatus"/>
    <property type="evidence" value="ECO:0007669"/>
    <property type="project" value="TreeGrafter"/>
</dbReference>